<sequence length="268" mass="30844">MGGGSAHSTIELIRTIFPILTKKFWFVNSYVLLYMLSPFLNKLIYSLSKKHFTILIGYLVLIFSIRTTLLPVSWSQDPTGGMGISLFILLYFIAAWLRTYYCSNGKKYRWLIGYFMLAICLLMSKMLIIKVGAGENLSSKFYGYSSPVTIVEAICLFIFFLNLQPMRKRRGNIVNYIAKHSFSVYIIHFSMMSVLFTKVFHVQNWINNIGTGILAILISSIVIYVVCTIIDVFKCSIFDKVGKGIEQWKIKQIYLAFCEKWDLLVNDL</sequence>
<feature type="transmembrane region" description="Helical" evidence="1">
    <location>
        <begin position="182"/>
        <end position="200"/>
    </location>
</feature>
<evidence type="ECO:0000259" key="2">
    <source>
        <dbReference type="Pfam" id="PF01757"/>
    </source>
</evidence>
<keyword evidence="1" id="KW-0812">Transmembrane</keyword>
<accession>A0A8B3BTV3</accession>
<comment type="caution">
    <text evidence="3">The sequence shown here is derived from an EMBL/GenBank/DDBJ whole genome shotgun (WGS) entry which is preliminary data.</text>
</comment>
<feature type="transmembrane region" description="Helical" evidence="1">
    <location>
        <begin position="212"/>
        <end position="233"/>
    </location>
</feature>
<evidence type="ECO:0000313" key="4">
    <source>
        <dbReference type="Proteomes" id="UP000283992"/>
    </source>
</evidence>
<keyword evidence="3" id="KW-0808">Transferase</keyword>
<feature type="transmembrane region" description="Helical" evidence="1">
    <location>
        <begin position="24"/>
        <end position="40"/>
    </location>
</feature>
<name>A0A8B3BTV3_MEDGN</name>
<feature type="transmembrane region" description="Helical" evidence="1">
    <location>
        <begin position="141"/>
        <end position="161"/>
    </location>
</feature>
<feature type="domain" description="Acyltransferase 3" evidence="2">
    <location>
        <begin position="17"/>
        <end position="229"/>
    </location>
</feature>
<dbReference type="EMBL" id="QRLN01000010">
    <property type="protein sequence ID" value="RHJ11677.1"/>
    <property type="molecule type" value="Genomic_DNA"/>
</dbReference>
<dbReference type="InterPro" id="IPR002656">
    <property type="entry name" value="Acyl_transf_3_dom"/>
</dbReference>
<dbReference type="Pfam" id="PF01757">
    <property type="entry name" value="Acyl_transf_3"/>
    <property type="match status" value="1"/>
</dbReference>
<feature type="transmembrane region" description="Helical" evidence="1">
    <location>
        <begin position="52"/>
        <end position="74"/>
    </location>
</feature>
<keyword evidence="1" id="KW-0472">Membrane</keyword>
<evidence type="ECO:0000256" key="1">
    <source>
        <dbReference type="SAM" id="Phobius"/>
    </source>
</evidence>
<protein>
    <submittedName>
        <fullName evidence="3">Acyltransferase</fullName>
    </submittedName>
</protein>
<dbReference type="RefSeq" id="WP_118341484.1">
    <property type="nucleotide sequence ID" value="NZ_QRLN01000010.1"/>
</dbReference>
<dbReference type="GO" id="GO:0016747">
    <property type="term" value="F:acyltransferase activity, transferring groups other than amino-acyl groups"/>
    <property type="evidence" value="ECO:0007669"/>
    <property type="project" value="InterPro"/>
</dbReference>
<dbReference type="Proteomes" id="UP000283992">
    <property type="component" value="Unassembled WGS sequence"/>
</dbReference>
<gene>
    <name evidence="3" type="ORF">DW142_09180</name>
</gene>
<keyword evidence="1" id="KW-1133">Transmembrane helix</keyword>
<feature type="transmembrane region" description="Helical" evidence="1">
    <location>
        <begin position="80"/>
        <end position="98"/>
    </location>
</feature>
<organism evidence="3 4">
    <name type="scientific">Mediterraneibacter gnavus</name>
    <name type="common">Ruminococcus gnavus</name>
    <dbReference type="NCBI Taxonomy" id="33038"/>
    <lineage>
        <taxon>Bacteria</taxon>
        <taxon>Bacillati</taxon>
        <taxon>Bacillota</taxon>
        <taxon>Clostridia</taxon>
        <taxon>Lachnospirales</taxon>
        <taxon>Lachnospiraceae</taxon>
        <taxon>Mediterraneibacter</taxon>
    </lineage>
</organism>
<evidence type="ECO:0000313" key="3">
    <source>
        <dbReference type="EMBL" id="RHJ11677.1"/>
    </source>
</evidence>
<keyword evidence="3" id="KW-0012">Acyltransferase</keyword>
<dbReference type="AlphaFoldDB" id="A0A8B3BTV3"/>
<reference evidence="3 4" key="1">
    <citation type="submission" date="2018-08" db="EMBL/GenBank/DDBJ databases">
        <title>A genome reference for cultivated species of the human gut microbiota.</title>
        <authorList>
            <person name="Zou Y."/>
            <person name="Xue W."/>
            <person name="Luo G."/>
        </authorList>
    </citation>
    <scope>NUCLEOTIDE SEQUENCE [LARGE SCALE GENOMIC DNA]</scope>
    <source>
        <strain evidence="3 4">AM12-54</strain>
    </source>
</reference>
<proteinExistence type="predicted"/>
<feature type="transmembrane region" description="Helical" evidence="1">
    <location>
        <begin position="110"/>
        <end position="129"/>
    </location>
</feature>